<name>A0AA36AL53_OCTVU</name>
<evidence type="ECO:0000313" key="2">
    <source>
        <dbReference type="EMBL" id="CAI9716997.1"/>
    </source>
</evidence>
<sequence>MTPRFFSRYHTNTNPITVNVGYLLTDSVFLIVGSTVSLGLALLVAQTSSNNQALTSHCGYKSQIFYVSLTL</sequence>
<evidence type="ECO:0000256" key="1">
    <source>
        <dbReference type="SAM" id="Phobius"/>
    </source>
</evidence>
<keyword evidence="1" id="KW-0472">Membrane</keyword>
<dbReference type="EMBL" id="OX597815">
    <property type="protein sequence ID" value="CAI9716997.1"/>
    <property type="molecule type" value="Genomic_DNA"/>
</dbReference>
<feature type="transmembrane region" description="Helical" evidence="1">
    <location>
        <begin position="20"/>
        <end position="45"/>
    </location>
</feature>
<keyword evidence="3" id="KW-1185">Reference proteome</keyword>
<organism evidence="2 3">
    <name type="scientific">Octopus vulgaris</name>
    <name type="common">Common octopus</name>
    <dbReference type="NCBI Taxonomy" id="6645"/>
    <lineage>
        <taxon>Eukaryota</taxon>
        <taxon>Metazoa</taxon>
        <taxon>Spiralia</taxon>
        <taxon>Lophotrochozoa</taxon>
        <taxon>Mollusca</taxon>
        <taxon>Cephalopoda</taxon>
        <taxon>Coleoidea</taxon>
        <taxon>Octopodiformes</taxon>
        <taxon>Octopoda</taxon>
        <taxon>Incirrata</taxon>
        <taxon>Octopodidae</taxon>
        <taxon>Octopus</taxon>
    </lineage>
</organism>
<keyword evidence="1" id="KW-0812">Transmembrane</keyword>
<reference evidence="2" key="1">
    <citation type="submission" date="2023-08" db="EMBL/GenBank/DDBJ databases">
        <authorList>
            <person name="Alioto T."/>
            <person name="Alioto T."/>
            <person name="Gomez Garrido J."/>
        </authorList>
    </citation>
    <scope>NUCLEOTIDE SEQUENCE</scope>
</reference>
<dbReference type="AlphaFoldDB" id="A0AA36AL53"/>
<protein>
    <submittedName>
        <fullName evidence="2">Uncharacterized protein</fullName>
    </submittedName>
</protein>
<accession>A0AA36AL53</accession>
<proteinExistence type="predicted"/>
<keyword evidence="1" id="KW-1133">Transmembrane helix</keyword>
<dbReference type="Proteomes" id="UP001162480">
    <property type="component" value="Chromosome 2"/>
</dbReference>
<gene>
    <name evidence="2" type="ORF">OCTVUL_1B023628</name>
</gene>
<evidence type="ECO:0000313" key="3">
    <source>
        <dbReference type="Proteomes" id="UP001162480"/>
    </source>
</evidence>